<name>A0A2L0ETQ8_SORCE</name>
<dbReference type="PANTHER" id="PTHR41317:SF1">
    <property type="entry name" value="PD-(D_E)XK NUCLEASE FAMILY TRANSPOSASE"/>
    <property type="match status" value="1"/>
</dbReference>
<proteinExistence type="predicted"/>
<evidence type="ECO:0000313" key="2">
    <source>
        <dbReference type="Proteomes" id="UP000238348"/>
    </source>
</evidence>
<dbReference type="Proteomes" id="UP000238348">
    <property type="component" value="Chromosome"/>
</dbReference>
<dbReference type="AlphaFoldDB" id="A0A2L0ETQ8"/>
<gene>
    <name evidence="1" type="ORF">SOCE26_040920</name>
</gene>
<dbReference type="RefSeq" id="WP_159397115.1">
    <property type="nucleotide sequence ID" value="NZ_CP012673.1"/>
</dbReference>
<dbReference type="EMBL" id="CP012673">
    <property type="protein sequence ID" value="AUX42659.1"/>
    <property type="molecule type" value="Genomic_DNA"/>
</dbReference>
<dbReference type="NCBIfam" id="TIGR01784">
    <property type="entry name" value="T_den_put_tspse"/>
    <property type="match status" value="1"/>
</dbReference>
<dbReference type="OrthoDB" id="5566984at2"/>
<organism evidence="1 2">
    <name type="scientific">Sorangium cellulosum</name>
    <name type="common">Polyangium cellulosum</name>
    <dbReference type="NCBI Taxonomy" id="56"/>
    <lineage>
        <taxon>Bacteria</taxon>
        <taxon>Pseudomonadati</taxon>
        <taxon>Myxococcota</taxon>
        <taxon>Polyangia</taxon>
        <taxon>Polyangiales</taxon>
        <taxon>Polyangiaceae</taxon>
        <taxon>Sorangium</taxon>
    </lineage>
</organism>
<reference evidence="1 2" key="1">
    <citation type="submission" date="2015-09" db="EMBL/GenBank/DDBJ databases">
        <title>Sorangium comparison.</title>
        <authorList>
            <person name="Zaburannyi N."/>
            <person name="Bunk B."/>
            <person name="Overmann J."/>
            <person name="Mueller R."/>
        </authorList>
    </citation>
    <scope>NUCLEOTIDE SEQUENCE [LARGE SCALE GENOMIC DNA]</scope>
    <source>
        <strain evidence="1 2">So ce26</strain>
    </source>
</reference>
<evidence type="ECO:0000313" key="1">
    <source>
        <dbReference type="EMBL" id="AUX42659.1"/>
    </source>
</evidence>
<sequence>MLPTFADPKTDFVFKRIFGAEERKPLLIALLNHLLELEGPHCIRDVQHLSLEQHVAVPELKLSIVDVKCTDASGRRFVVEMQVAKVEGLEKRIVYNASKAYVMQLRSADTYPALCDVVGVTICDFELWPERREGGGLKVPMLSRWRMQEQHSGALGLPQVQYVFLELPKYSAGDDPQTVVDKWAYFFREARNLDVVPPALSEAPFRDALEVTRTATFTPEEWEVYERAKMAEQDARGALTVARREGVEQGHKSGEISGKAAAILAFLGARGISVSAQARARIVACKEPATLDRWILRAATAASVDEVLAEPAPPG</sequence>
<accession>A0A2L0ETQ8</accession>
<protein>
    <recommendedName>
        <fullName evidence="3">Transposase</fullName>
    </recommendedName>
</protein>
<dbReference type="InterPro" id="IPR010106">
    <property type="entry name" value="RpnA"/>
</dbReference>
<dbReference type="Pfam" id="PF12784">
    <property type="entry name" value="PDDEXK_2"/>
    <property type="match status" value="1"/>
</dbReference>
<evidence type="ECO:0008006" key="3">
    <source>
        <dbReference type="Google" id="ProtNLM"/>
    </source>
</evidence>
<dbReference type="PANTHER" id="PTHR41317">
    <property type="entry name" value="PD-(D_E)XK NUCLEASE FAMILY TRANSPOSASE"/>
    <property type="match status" value="1"/>
</dbReference>